<sequence>MSDAVNRAWTMASRPEGEPTAENFAIKESTIPEPKHGEILIRTLYLSLDPYMRGRMRGGPSYAATLEIGDVMTGEVVARVEKSESPLFKVGDTVRSSIGWQEWAAIPAHTAKSVNPELGPVSTGVGVLGMPGMTAYFGLLEVLKPRAGDTLVVSAASGAVGAVVGQIGKINGCFVIGVAGSDEKCDYTVNELGFDAAINYKTQDVSAELARLSPNGVDCYFDNVGGPVSDAVFENLALKSRVAICGQISQYNAATPPQGPRNMAALIRTRTTVEGFLVYDFELQHEVARARIADWIKDGRIKYKEDVVDGFQNAPEAFIGLLNGKNFGKLLIKVSE</sequence>
<dbReference type="CDD" id="cd05288">
    <property type="entry name" value="PGDH"/>
    <property type="match status" value="1"/>
</dbReference>
<dbReference type="InterPro" id="IPR011032">
    <property type="entry name" value="GroES-like_sf"/>
</dbReference>
<dbReference type="EMBL" id="CP046147">
    <property type="protein sequence ID" value="WFG38939.1"/>
    <property type="molecule type" value="Genomic_DNA"/>
</dbReference>
<dbReference type="InterPro" id="IPR020843">
    <property type="entry name" value="ER"/>
</dbReference>
<dbReference type="PANTHER" id="PTHR43205">
    <property type="entry name" value="PROSTAGLANDIN REDUCTASE"/>
    <property type="match status" value="1"/>
</dbReference>
<dbReference type="AlphaFoldDB" id="A0AAJ5ZF34"/>
<dbReference type="FunFam" id="3.40.50.720:FF:000121">
    <property type="entry name" value="Prostaglandin reductase 2"/>
    <property type="match status" value="1"/>
</dbReference>
<dbReference type="Gene3D" id="3.40.50.720">
    <property type="entry name" value="NAD(P)-binding Rossmann-like Domain"/>
    <property type="match status" value="1"/>
</dbReference>
<dbReference type="Proteomes" id="UP001219901">
    <property type="component" value="Chromosome"/>
</dbReference>
<dbReference type="InterPro" id="IPR045010">
    <property type="entry name" value="MDR_fam"/>
</dbReference>
<evidence type="ECO:0000313" key="5">
    <source>
        <dbReference type="Proteomes" id="UP001219901"/>
    </source>
</evidence>
<evidence type="ECO:0000313" key="4">
    <source>
        <dbReference type="EMBL" id="WFG38939.1"/>
    </source>
</evidence>
<keyword evidence="5" id="KW-1185">Reference proteome</keyword>
<dbReference type="InterPro" id="IPR013149">
    <property type="entry name" value="ADH-like_C"/>
</dbReference>
<dbReference type="SUPFAM" id="SSF51735">
    <property type="entry name" value="NAD(P)-binding Rossmann-fold domains"/>
    <property type="match status" value="1"/>
</dbReference>
<dbReference type="InterPro" id="IPR041694">
    <property type="entry name" value="ADH_N_2"/>
</dbReference>
<feature type="domain" description="Enoyl reductase (ER)" evidence="3">
    <location>
        <begin position="20"/>
        <end position="332"/>
    </location>
</feature>
<dbReference type="SMART" id="SM00829">
    <property type="entry name" value="PKS_ER"/>
    <property type="match status" value="1"/>
</dbReference>
<feature type="region of interest" description="Disordered" evidence="2">
    <location>
        <begin position="1"/>
        <end position="20"/>
    </location>
</feature>
<organism evidence="4 5">
    <name type="scientific">Candidatus Lucifugimonas marina</name>
    <dbReference type="NCBI Taxonomy" id="3038979"/>
    <lineage>
        <taxon>Bacteria</taxon>
        <taxon>Bacillati</taxon>
        <taxon>Chloroflexota</taxon>
        <taxon>Dehalococcoidia</taxon>
        <taxon>SAR202 cluster</taxon>
        <taxon>Candidatus Lucifugimonadales</taxon>
        <taxon>Candidatus Lucifugimonadaceae</taxon>
        <taxon>Candidatus Lucifugimonas</taxon>
    </lineage>
</organism>
<dbReference type="Pfam" id="PF00107">
    <property type="entry name" value="ADH_zinc_N"/>
    <property type="match status" value="1"/>
</dbReference>
<dbReference type="InterPro" id="IPR036291">
    <property type="entry name" value="NAD(P)-bd_dom_sf"/>
</dbReference>
<dbReference type="SUPFAM" id="SSF50129">
    <property type="entry name" value="GroES-like"/>
    <property type="match status" value="2"/>
</dbReference>
<gene>
    <name evidence="4" type="ORF">GKO48_04690</name>
</gene>
<reference evidence="4 5" key="1">
    <citation type="submission" date="2019-11" db="EMBL/GenBank/DDBJ databases">
        <authorList>
            <person name="Cho J.-C."/>
        </authorList>
    </citation>
    <scope>NUCLEOTIDE SEQUENCE [LARGE SCALE GENOMIC DNA]</scope>
    <source>
        <strain evidence="4 5">JH1073</strain>
    </source>
</reference>
<dbReference type="PANTHER" id="PTHR43205:SF7">
    <property type="entry name" value="PROSTAGLANDIN REDUCTASE 1"/>
    <property type="match status" value="1"/>
</dbReference>
<name>A0AAJ5ZF34_9CHLR</name>
<reference evidence="5" key="2">
    <citation type="submission" date="2023-06" db="EMBL/GenBank/DDBJ databases">
        <title>Pangenomics reveal diversification of enzyme families and niche specialization in globally abundant SAR202 bacteria.</title>
        <authorList>
            <person name="Saw J.H.W."/>
        </authorList>
    </citation>
    <scope>NUCLEOTIDE SEQUENCE [LARGE SCALE GENOMIC DNA]</scope>
    <source>
        <strain evidence="5">JH1073</strain>
    </source>
</reference>
<dbReference type="Gene3D" id="3.90.180.10">
    <property type="entry name" value="Medium-chain alcohol dehydrogenases, catalytic domain"/>
    <property type="match status" value="1"/>
</dbReference>
<proteinExistence type="predicted"/>
<dbReference type="Pfam" id="PF16884">
    <property type="entry name" value="ADH_N_2"/>
    <property type="match status" value="1"/>
</dbReference>
<dbReference type="GO" id="GO:0016628">
    <property type="term" value="F:oxidoreductase activity, acting on the CH-CH group of donors, NAD or NADP as acceptor"/>
    <property type="evidence" value="ECO:0007669"/>
    <property type="project" value="InterPro"/>
</dbReference>
<evidence type="ECO:0000259" key="3">
    <source>
        <dbReference type="SMART" id="SM00829"/>
    </source>
</evidence>
<keyword evidence="1" id="KW-0560">Oxidoreductase</keyword>
<evidence type="ECO:0000256" key="1">
    <source>
        <dbReference type="ARBA" id="ARBA00023002"/>
    </source>
</evidence>
<accession>A0AAJ5ZF34</accession>
<dbReference type="RefSeq" id="WP_342822217.1">
    <property type="nucleotide sequence ID" value="NZ_CP046146.1"/>
</dbReference>
<protein>
    <submittedName>
        <fullName evidence="4">Zinc-binding dehydrogenase</fullName>
    </submittedName>
</protein>
<evidence type="ECO:0000256" key="2">
    <source>
        <dbReference type="SAM" id="MobiDB-lite"/>
    </source>
</evidence>